<accession>A0A0R3U8W7</accession>
<dbReference type="OrthoDB" id="6251906at2759"/>
<proteinExistence type="predicted"/>
<protein>
    <submittedName>
        <fullName evidence="1">Uncharacterized protein</fullName>
    </submittedName>
</protein>
<dbReference type="EMBL" id="UXSR01000740">
    <property type="protein sequence ID" value="VDD77347.1"/>
    <property type="molecule type" value="Genomic_DNA"/>
</dbReference>
<name>A0A0R3U8W7_MESCO</name>
<evidence type="ECO:0000313" key="1">
    <source>
        <dbReference type="EMBL" id="VDD77347.1"/>
    </source>
</evidence>
<reference evidence="1 2" key="1">
    <citation type="submission" date="2018-10" db="EMBL/GenBank/DDBJ databases">
        <authorList>
            <consortium name="Pathogen Informatics"/>
        </authorList>
    </citation>
    <scope>NUCLEOTIDE SEQUENCE [LARGE SCALE GENOMIC DNA]</scope>
</reference>
<keyword evidence="2" id="KW-1185">Reference proteome</keyword>
<organism evidence="1 2">
    <name type="scientific">Mesocestoides corti</name>
    <name type="common">Flatworm</name>
    <dbReference type="NCBI Taxonomy" id="53468"/>
    <lineage>
        <taxon>Eukaryota</taxon>
        <taxon>Metazoa</taxon>
        <taxon>Spiralia</taxon>
        <taxon>Lophotrochozoa</taxon>
        <taxon>Platyhelminthes</taxon>
        <taxon>Cestoda</taxon>
        <taxon>Eucestoda</taxon>
        <taxon>Cyclophyllidea</taxon>
        <taxon>Mesocestoididae</taxon>
        <taxon>Mesocestoides</taxon>
    </lineage>
</organism>
<evidence type="ECO:0000313" key="2">
    <source>
        <dbReference type="Proteomes" id="UP000267029"/>
    </source>
</evidence>
<dbReference type="AlphaFoldDB" id="A0A0R3U8W7"/>
<gene>
    <name evidence="1" type="ORF">MCOS_LOCUS3350</name>
</gene>
<sequence length="124" mass="14399">MDEDADNPSYTGVFGRDYFATIPKYTEHPLLWLRQIEVHCNKITSQTIKYHRVLSELPKHVKVAVLNLIGETPELPSNLLAHMRRDVEGRQIGDMELRQLWTKCLPEKMPPVSTAHLQMLTRCF</sequence>
<dbReference type="Proteomes" id="UP000267029">
    <property type="component" value="Unassembled WGS sequence"/>
</dbReference>